<keyword evidence="4 6" id="KW-0805">Transcription regulation</keyword>
<name>A0A1M6HND1_9FIRM</name>
<keyword evidence="3 6" id="KW-0694">RNA-binding</keyword>
<dbReference type="STRING" id="1121950.SAMN02745243_00080"/>
<reference evidence="8 9" key="1">
    <citation type="submission" date="2016-11" db="EMBL/GenBank/DDBJ databases">
        <authorList>
            <person name="Jaros S."/>
            <person name="Januszkiewicz K."/>
            <person name="Wedrychowicz H."/>
        </authorList>
    </citation>
    <scope>NUCLEOTIDE SEQUENCE [LARGE SCALE GENOMIC DNA]</scope>
    <source>
        <strain evidence="8 9">DSM 15480</strain>
    </source>
</reference>
<evidence type="ECO:0000313" key="9">
    <source>
        <dbReference type="Proteomes" id="UP000184301"/>
    </source>
</evidence>
<dbReference type="PANTHER" id="PTHR11078">
    <property type="entry name" value="N UTILIZATION SUBSTANCE PROTEIN B-RELATED"/>
    <property type="match status" value="1"/>
</dbReference>
<accession>A0A1M6HND1</accession>
<comment type="function">
    <text evidence="6">Involved in transcription antitermination. Required for transcription of ribosomal RNA (rRNA) genes. Binds specifically to the boxA antiterminator sequence of the ribosomal RNA (rrn) operons.</text>
</comment>
<dbReference type="GO" id="GO:0031564">
    <property type="term" value="P:transcription antitermination"/>
    <property type="evidence" value="ECO:0007669"/>
    <property type="project" value="UniProtKB-KW"/>
</dbReference>
<dbReference type="InterPro" id="IPR035926">
    <property type="entry name" value="NusB-like_sf"/>
</dbReference>
<sequence>MTRSELREHIFQMLFGIEFYTGEEMEDQLGLYLDTLDDIKESDYSYMKTKVGHIVERLEEIDGLLNEETTGWKTSRMNKVDLTIMRLALYEIRWDDDVPAGVAINEAVELAKKYSSDEGPSFVNGVLAKFAKE</sequence>
<dbReference type="Pfam" id="PF01029">
    <property type="entry name" value="NusB"/>
    <property type="match status" value="1"/>
</dbReference>
<evidence type="ECO:0000256" key="4">
    <source>
        <dbReference type="ARBA" id="ARBA00023015"/>
    </source>
</evidence>
<dbReference type="AlphaFoldDB" id="A0A1M6HND1"/>
<evidence type="ECO:0000256" key="3">
    <source>
        <dbReference type="ARBA" id="ARBA00022884"/>
    </source>
</evidence>
<evidence type="ECO:0000256" key="5">
    <source>
        <dbReference type="ARBA" id="ARBA00023163"/>
    </source>
</evidence>
<keyword evidence="9" id="KW-1185">Reference proteome</keyword>
<gene>
    <name evidence="6" type="primary">nusB</name>
    <name evidence="8" type="ORF">SAMN02745243_00080</name>
</gene>
<dbReference type="PANTHER" id="PTHR11078:SF3">
    <property type="entry name" value="ANTITERMINATION NUSB DOMAIN-CONTAINING PROTEIN"/>
    <property type="match status" value="1"/>
</dbReference>
<evidence type="ECO:0000256" key="2">
    <source>
        <dbReference type="ARBA" id="ARBA00022814"/>
    </source>
</evidence>
<dbReference type="HAMAP" id="MF_00073">
    <property type="entry name" value="NusB"/>
    <property type="match status" value="1"/>
</dbReference>
<organism evidence="8 9">
    <name type="scientific">Hespellia stercorisuis DSM 15480</name>
    <dbReference type="NCBI Taxonomy" id="1121950"/>
    <lineage>
        <taxon>Bacteria</taxon>
        <taxon>Bacillati</taxon>
        <taxon>Bacillota</taxon>
        <taxon>Clostridia</taxon>
        <taxon>Lachnospirales</taxon>
        <taxon>Lachnospiraceae</taxon>
        <taxon>Hespellia</taxon>
    </lineage>
</organism>
<dbReference type="NCBIfam" id="TIGR01951">
    <property type="entry name" value="nusB"/>
    <property type="match status" value="1"/>
</dbReference>
<dbReference type="GO" id="GO:0003723">
    <property type="term" value="F:RNA binding"/>
    <property type="evidence" value="ECO:0007669"/>
    <property type="project" value="UniProtKB-UniRule"/>
</dbReference>
<dbReference type="GO" id="GO:0006353">
    <property type="term" value="P:DNA-templated transcription termination"/>
    <property type="evidence" value="ECO:0007669"/>
    <property type="project" value="UniProtKB-UniRule"/>
</dbReference>
<protein>
    <recommendedName>
        <fullName evidence="6">Transcription antitermination protein NusB</fullName>
    </recommendedName>
    <alternativeName>
        <fullName evidence="6">Antitermination factor NusB</fullName>
    </alternativeName>
</protein>
<keyword evidence="5 6" id="KW-0804">Transcription</keyword>
<evidence type="ECO:0000313" key="8">
    <source>
        <dbReference type="EMBL" id="SHJ23670.1"/>
    </source>
</evidence>
<dbReference type="EMBL" id="FQZY01000005">
    <property type="protein sequence ID" value="SHJ23670.1"/>
    <property type="molecule type" value="Genomic_DNA"/>
</dbReference>
<evidence type="ECO:0000256" key="6">
    <source>
        <dbReference type="HAMAP-Rule" id="MF_00073"/>
    </source>
</evidence>
<dbReference type="Gene3D" id="1.10.940.10">
    <property type="entry name" value="NusB-like"/>
    <property type="match status" value="1"/>
</dbReference>
<comment type="similarity">
    <text evidence="1 6">Belongs to the NusB family.</text>
</comment>
<feature type="domain" description="NusB/RsmB/TIM44" evidence="7">
    <location>
        <begin position="6"/>
        <end position="132"/>
    </location>
</feature>
<dbReference type="InterPro" id="IPR006027">
    <property type="entry name" value="NusB_RsmB_TIM44"/>
</dbReference>
<dbReference type="Proteomes" id="UP000184301">
    <property type="component" value="Unassembled WGS sequence"/>
</dbReference>
<dbReference type="RefSeq" id="WP_073103636.1">
    <property type="nucleotide sequence ID" value="NZ_FQZY01000005.1"/>
</dbReference>
<dbReference type="SUPFAM" id="SSF48013">
    <property type="entry name" value="NusB-like"/>
    <property type="match status" value="1"/>
</dbReference>
<proteinExistence type="inferred from homology"/>
<evidence type="ECO:0000256" key="1">
    <source>
        <dbReference type="ARBA" id="ARBA00005952"/>
    </source>
</evidence>
<dbReference type="OrthoDB" id="9811381at2"/>
<dbReference type="GO" id="GO:0005829">
    <property type="term" value="C:cytosol"/>
    <property type="evidence" value="ECO:0007669"/>
    <property type="project" value="TreeGrafter"/>
</dbReference>
<dbReference type="InterPro" id="IPR011605">
    <property type="entry name" value="NusB_fam"/>
</dbReference>
<evidence type="ECO:0000259" key="7">
    <source>
        <dbReference type="Pfam" id="PF01029"/>
    </source>
</evidence>
<keyword evidence="2 6" id="KW-0889">Transcription antitermination</keyword>